<proteinExistence type="predicted"/>
<dbReference type="SMART" id="SM00336">
    <property type="entry name" value="BBOX"/>
    <property type="match status" value="1"/>
</dbReference>
<dbReference type="SMART" id="SM00449">
    <property type="entry name" value="SPRY"/>
    <property type="match status" value="1"/>
</dbReference>
<evidence type="ECO:0000259" key="4">
    <source>
        <dbReference type="PROSITE" id="PS50119"/>
    </source>
</evidence>
<dbReference type="SUPFAM" id="SSF57845">
    <property type="entry name" value="B-box zinc-binding domain"/>
    <property type="match status" value="1"/>
</dbReference>
<protein>
    <submittedName>
        <fullName evidence="6">Uncharacterized protein</fullName>
    </submittedName>
</protein>
<accession>A0A3Q0SGM9</accession>
<evidence type="ECO:0000259" key="5">
    <source>
        <dbReference type="PROSITE" id="PS50188"/>
    </source>
</evidence>
<sequence length="393" mass="45169">MDQNPPAGCEPVCSLHRENLRVFCLDHQQPACVVCRDSKTHIGHSFRPIDEAAEDYRKEVQKFLKPLQEKLGAFEQVKENCDKTAEHIKVQARHTERQIKEQFQRLHQFLQEEEEARITALREEEVQKSQMMKEKIEALSGEIAALSEIIRATEEELRAEDISFLQNYRAAVELVQQCPLLDDPQLVSGALIDVPKHLGNLTFNIWNKMKEVVSYTPVILDPNTAHPELMLSEDLTSVRFVERQQLPDNLERFDFYCIVLGSEGFDSGTHSWDVEVGDSAGWVLGVAAESVQRKGEIMSGLWRIMGLPEDKYAAVSPSNHHIAHPLRKLQRIRVHLDWDKGKLAFSDLDTDTHIHTFMHTFTEKLFPYFINKKEQQLKILPVKVSAMVKLLDQ</sequence>
<dbReference type="FunFam" id="2.60.120.920:FF:000004">
    <property type="entry name" value="Butyrophilin subfamily 1 member A1"/>
    <property type="match status" value="1"/>
</dbReference>
<evidence type="ECO:0000313" key="7">
    <source>
        <dbReference type="Proteomes" id="UP000261340"/>
    </source>
</evidence>
<evidence type="ECO:0000256" key="3">
    <source>
        <dbReference type="PROSITE-ProRule" id="PRU00024"/>
    </source>
</evidence>
<feature type="domain" description="B box-type" evidence="4">
    <location>
        <begin position="12"/>
        <end position="49"/>
    </location>
</feature>
<dbReference type="InterPro" id="IPR003877">
    <property type="entry name" value="SPRY_dom"/>
</dbReference>
<dbReference type="Pfam" id="PF13765">
    <property type="entry name" value="PRY"/>
    <property type="match status" value="1"/>
</dbReference>
<dbReference type="InterPro" id="IPR013320">
    <property type="entry name" value="ConA-like_dom_sf"/>
</dbReference>
<dbReference type="OMA" id="CYDPFRE"/>
<keyword evidence="1 3" id="KW-0479">Metal-binding</keyword>
<dbReference type="SMART" id="SM00589">
    <property type="entry name" value="PRY"/>
    <property type="match status" value="1"/>
</dbReference>
<feature type="domain" description="B30.2/SPRY" evidence="5">
    <location>
        <begin position="198"/>
        <end position="389"/>
    </location>
</feature>
<dbReference type="STRING" id="61819.ENSACIP00000022211"/>
<dbReference type="GO" id="GO:0008270">
    <property type="term" value="F:zinc ion binding"/>
    <property type="evidence" value="ECO:0007669"/>
    <property type="project" value="UniProtKB-KW"/>
</dbReference>
<keyword evidence="2" id="KW-0862">Zinc</keyword>
<reference evidence="6" key="2">
    <citation type="submission" date="2025-09" db="UniProtKB">
        <authorList>
            <consortium name="Ensembl"/>
        </authorList>
    </citation>
    <scope>IDENTIFICATION</scope>
</reference>
<dbReference type="Gene3D" id="2.60.120.920">
    <property type="match status" value="1"/>
</dbReference>
<dbReference type="PANTHER" id="PTHR24103">
    <property type="entry name" value="E3 UBIQUITIN-PROTEIN LIGASE TRIM"/>
    <property type="match status" value="1"/>
</dbReference>
<dbReference type="CDD" id="cd12893">
    <property type="entry name" value="SPRY_PRY_TRIM35"/>
    <property type="match status" value="1"/>
</dbReference>
<dbReference type="Pfam" id="PF00643">
    <property type="entry name" value="zf-B_box"/>
    <property type="match status" value="1"/>
</dbReference>
<organism evidence="6 7">
    <name type="scientific">Amphilophus citrinellus</name>
    <name type="common">Midas cichlid</name>
    <name type="synonym">Cichlasoma citrinellum</name>
    <dbReference type="NCBI Taxonomy" id="61819"/>
    <lineage>
        <taxon>Eukaryota</taxon>
        <taxon>Metazoa</taxon>
        <taxon>Chordata</taxon>
        <taxon>Craniata</taxon>
        <taxon>Vertebrata</taxon>
        <taxon>Euteleostomi</taxon>
        <taxon>Actinopterygii</taxon>
        <taxon>Neopterygii</taxon>
        <taxon>Teleostei</taxon>
        <taxon>Neoteleostei</taxon>
        <taxon>Acanthomorphata</taxon>
        <taxon>Ovalentaria</taxon>
        <taxon>Cichlomorphae</taxon>
        <taxon>Cichliformes</taxon>
        <taxon>Cichlidae</taxon>
        <taxon>New World cichlids</taxon>
        <taxon>Cichlasomatinae</taxon>
        <taxon>Heroini</taxon>
        <taxon>Amphilophus</taxon>
    </lineage>
</organism>
<dbReference type="Pfam" id="PF00622">
    <property type="entry name" value="SPRY"/>
    <property type="match status" value="1"/>
</dbReference>
<name>A0A3Q0SGM9_AMPCI</name>
<dbReference type="InterPro" id="IPR001870">
    <property type="entry name" value="B30.2/SPRY"/>
</dbReference>
<dbReference type="Gene3D" id="3.30.160.60">
    <property type="entry name" value="Classic Zinc Finger"/>
    <property type="match status" value="1"/>
</dbReference>
<dbReference type="InterPro" id="IPR050143">
    <property type="entry name" value="TRIM/RBCC"/>
</dbReference>
<dbReference type="SUPFAM" id="SSF49899">
    <property type="entry name" value="Concanavalin A-like lectins/glucanases"/>
    <property type="match status" value="1"/>
</dbReference>
<dbReference type="InterPro" id="IPR000315">
    <property type="entry name" value="Znf_B-box"/>
</dbReference>
<dbReference type="InterPro" id="IPR003879">
    <property type="entry name" value="Butyrophylin_SPRY"/>
</dbReference>
<keyword evidence="1 3" id="KW-0863">Zinc-finger</keyword>
<evidence type="ECO:0000256" key="2">
    <source>
        <dbReference type="ARBA" id="ARBA00022833"/>
    </source>
</evidence>
<reference evidence="6" key="1">
    <citation type="submission" date="2025-08" db="UniProtKB">
        <authorList>
            <consortium name="Ensembl"/>
        </authorList>
    </citation>
    <scope>IDENTIFICATION</scope>
</reference>
<dbReference type="AlphaFoldDB" id="A0A3Q0SGM9"/>
<evidence type="ECO:0000313" key="6">
    <source>
        <dbReference type="Ensembl" id="ENSACIP00000022211.1"/>
    </source>
</evidence>
<dbReference type="PROSITE" id="PS50188">
    <property type="entry name" value="B302_SPRY"/>
    <property type="match status" value="1"/>
</dbReference>
<dbReference type="InterPro" id="IPR043136">
    <property type="entry name" value="B30.2/SPRY_sf"/>
</dbReference>
<dbReference type="InterPro" id="IPR006574">
    <property type="entry name" value="PRY"/>
</dbReference>
<dbReference type="GeneTree" id="ENSGT00970000193381"/>
<keyword evidence="7" id="KW-1185">Reference proteome</keyword>
<dbReference type="Proteomes" id="UP000261340">
    <property type="component" value="Unplaced"/>
</dbReference>
<dbReference type="Ensembl" id="ENSACIT00000022801.1">
    <property type="protein sequence ID" value="ENSACIP00000022211.1"/>
    <property type="gene ID" value="ENSACIG00000017272.1"/>
</dbReference>
<dbReference type="PRINTS" id="PR01407">
    <property type="entry name" value="BUTYPHLNCDUF"/>
</dbReference>
<evidence type="ECO:0000256" key="1">
    <source>
        <dbReference type="ARBA" id="ARBA00022771"/>
    </source>
</evidence>
<dbReference type="PROSITE" id="PS50119">
    <property type="entry name" value="ZF_BBOX"/>
    <property type="match status" value="1"/>
</dbReference>